<dbReference type="InterPro" id="IPR025483">
    <property type="entry name" value="Lipase_euk"/>
</dbReference>
<dbReference type="FunFam" id="3.40.50.1820:FF:000057">
    <property type="entry name" value="Lipase"/>
    <property type="match status" value="1"/>
</dbReference>
<keyword evidence="3 7" id="KW-0378">Hydrolase</keyword>
<keyword evidence="10" id="KW-1185">Reference proteome</keyword>
<dbReference type="PANTHER" id="PTHR11005">
    <property type="entry name" value="LYSOSOMAL ACID LIPASE-RELATED"/>
    <property type="match status" value="1"/>
</dbReference>
<sequence>MQESNWDNPCFVKTKPEIIQYWGYPVEVHKVLTMDGYILTLHRIPYGRNCRQVTANRPVIFLQSGLLCSSAHWVLNLPHQSAGFVFADECFDVWLGNMRGNVYSKEHIRLNSLISDFWKFSWEEMARYDLPAMVDYVLDKTGANSLNYFATIGQGYNFYLAFKQNPVHVLFYIHYSMLFQIRKFFALAPAYRTFHVEGAMYHHFKQNYELTTLFYQLLGDTGIYFYDLTRPIAQAMCNNPVTNPMCEDFLAYVNGPKTDHFNSVSVFNFDELGIHDNKVKSRTAVYLSHGPAGTSTRNMRHYAQMLRTSRMASYDYGPEENLRHYGTVSLFTSTTPEYDISQVQANIYLFYADLDWVVPAQDVEQYLLPALPPSSLKLVR</sequence>
<organism evidence="9 10">
    <name type="scientific">Strongylus vulgaris</name>
    <name type="common">Blood worm</name>
    <dbReference type="NCBI Taxonomy" id="40348"/>
    <lineage>
        <taxon>Eukaryota</taxon>
        <taxon>Metazoa</taxon>
        <taxon>Ecdysozoa</taxon>
        <taxon>Nematoda</taxon>
        <taxon>Chromadorea</taxon>
        <taxon>Rhabditida</taxon>
        <taxon>Rhabditina</taxon>
        <taxon>Rhabditomorpha</taxon>
        <taxon>Strongyloidea</taxon>
        <taxon>Strongylidae</taxon>
        <taxon>Strongylus</taxon>
    </lineage>
</organism>
<evidence type="ECO:0000256" key="6">
    <source>
        <dbReference type="ARBA" id="ARBA00023180"/>
    </source>
</evidence>
<dbReference type="Proteomes" id="UP000270094">
    <property type="component" value="Unassembled WGS sequence"/>
</dbReference>
<dbReference type="Gene3D" id="3.40.50.1820">
    <property type="entry name" value="alpha/beta hydrolase"/>
    <property type="match status" value="1"/>
</dbReference>
<evidence type="ECO:0000256" key="2">
    <source>
        <dbReference type="ARBA" id="ARBA00022729"/>
    </source>
</evidence>
<proteinExistence type="inferred from homology"/>
<dbReference type="OrthoDB" id="9974421at2759"/>
<evidence type="ECO:0000256" key="3">
    <source>
        <dbReference type="ARBA" id="ARBA00022801"/>
    </source>
</evidence>
<evidence type="ECO:0000256" key="1">
    <source>
        <dbReference type="ARBA" id="ARBA00010701"/>
    </source>
</evidence>
<evidence type="ECO:0000259" key="8">
    <source>
        <dbReference type="Pfam" id="PF04083"/>
    </source>
</evidence>
<evidence type="ECO:0000256" key="4">
    <source>
        <dbReference type="ARBA" id="ARBA00022963"/>
    </source>
</evidence>
<dbReference type="GO" id="GO:0016788">
    <property type="term" value="F:hydrolase activity, acting on ester bonds"/>
    <property type="evidence" value="ECO:0007669"/>
    <property type="project" value="InterPro"/>
</dbReference>
<gene>
    <name evidence="9" type="ORF">SVUK_LOCUS11848</name>
</gene>
<dbReference type="PIRSF" id="PIRSF000862">
    <property type="entry name" value="Steryl_ester_lip"/>
    <property type="match status" value="1"/>
</dbReference>
<keyword evidence="2" id="KW-0732">Signal</keyword>
<accession>A0A3P7IUW6</accession>
<name>A0A3P7IUW6_STRVU</name>
<evidence type="ECO:0000313" key="9">
    <source>
        <dbReference type="EMBL" id="VDM76850.1"/>
    </source>
</evidence>
<dbReference type="InterPro" id="IPR029058">
    <property type="entry name" value="AB_hydrolase_fold"/>
</dbReference>
<dbReference type="GO" id="GO:0016042">
    <property type="term" value="P:lipid catabolic process"/>
    <property type="evidence" value="ECO:0007669"/>
    <property type="project" value="UniProtKB-KW"/>
</dbReference>
<protein>
    <recommendedName>
        <fullName evidence="7">Lipase</fullName>
    </recommendedName>
</protein>
<evidence type="ECO:0000256" key="7">
    <source>
        <dbReference type="PIRNR" id="PIRNR000862"/>
    </source>
</evidence>
<keyword evidence="4 7" id="KW-0442">Lipid degradation</keyword>
<dbReference type="Pfam" id="PF04083">
    <property type="entry name" value="Abhydro_lipase"/>
    <property type="match status" value="1"/>
</dbReference>
<keyword evidence="5" id="KW-0443">Lipid metabolism</keyword>
<dbReference type="EMBL" id="UYYB01097874">
    <property type="protein sequence ID" value="VDM76850.1"/>
    <property type="molecule type" value="Genomic_DNA"/>
</dbReference>
<feature type="domain" description="Partial AB-hydrolase lipase" evidence="8">
    <location>
        <begin position="17"/>
        <end position="77"/>
    </location>
</feature>
<dbReference type="SUPFAM" id="SSF53474">
    <property type="entry name" value="alpha/beta-Hydrolases"/>
    <property type="match status" value="1"/>
</dbReference>
<evidence type="ECO:0000313" key="10">
    <source>
        <dbReference type="Proteomes" id="UP000270094"/>
    </source>
</evidence>
<evidence type="ECO:0000256" key="5">
    <source>
        <dbReference type="ARBA" id="ARBA00023098"/>
    </source>
</evidence>
<comment type="similarity">
    <text evidence="1 7">Belongs to the AB hydrolase superfamily. Lipase family.</text>
</comment>
<keyword evidence="6" id="KW-0325">Glycoprotein</keyword>
<dbReference type="AlphaFoldDB" id="A0A3P7IUW6"/>
<dbReference type="InterPro" id="IPR006693">
    <property type="entry name" value="AB_hydrolase_lipase"/>
</dbReference>
<reference evidence="9 10" key="1">
    <citation type="submission" date="2018-11" db="EMBL/GenBank/DDBJ databases">
        <authorList>
            <consortium name="Pathogen Informatics"/>
        </authorList>
    </citation>
    <scope>NUCLEOTIDE SEQUENCE [LARGE SCALE GENOMIC DNA]</scope>
</reference>